<dbReference type="PANTHER" id="PTHR43736:SF1">
    <property type="entry name" value="DIHYDRONEOPTERIN TRIPHOSPHATE DIPHOSPHATASE"/>
    <property type="match status" value="1"/>
</dbReference>
<dbReference type="EC" id="3.6.1.61" evidence="2"/>
<keyword evidence="2" id="KW-0378">Hydrolase</keyword>
<proteinExistence type="predicted"/>
<dbReference type="Pfam" id="PF00293">
    <property type="entry name" value="NUDIX"/>
    <property type="match status" value="1"/>
</dbReference>
<dbReference type="SUPFAM" id="SSF55811">
    <property type="entry name" value="Nudix"/>
    <property type="match status" value="1"/>
</dbReference>
<dbReference type="Gene3D" id="3.90.79.10">
    <property type="entry name" value="Nucleoside Triphosphate Pyrophosphohydrolase"/>
    <property type="match status" value="1"/>
</dbReference>
<comment type="caution">
    <text evidence="2">The sequence shown here is derived from an EMBL/GenBank/DDBJ whole genome shotgun (WGS) entry which is preliminary data.</text>
</comment>
<dbReference type="RefSeq" id="WP_146445257.1">
    <property type="nucleotide sequence ID" value="NZ_SJPR01000003.1"/>
</dbReference>
<keyword evidence="3" id="KW-1185">Reference proteome</keyword>
<reference evidence="2 3" key="1">
    <citation type="submission" date="2019-02" db="EMBL/GenBank/DDBJ databases">
        <title>Deep-cultivation of Planctomycetes and their phenomic and genomic characterization uncovers novel biology.</title>
        <authorList>
            <person name="Wiegand S."/>
            <person name="Jogler M."/>
            <person name="Boedeker C."/>
            <person name="Pinto D."/>
            <person name="Vollmers J."/>
            <person name="Rivas-Marin E."/>
            <person name="Kohn T."/>
            <person name="Peeters S.H."/>
            <person name="Heuer A."/>
            <person name="Rast P."/>
            <person name="Oberbeckmann S."/>
            <person name="Bunk B."/>
            <person name="Jeske O."/>
            <person name="Meyerdierks A."/>
            <person name="Storesund J.E."/>
            <person name="Kallscheuer N."/>
            <person name="Luecker S."/>
            <person name="Lage O.M."/>
            <person name="Pohl T."/>
            <person name="Merkel B.J."/>
            <person name="Hornburger P."/>
            <person name="Mueller R.-W."/>
            <person name="Bruemmer F."/>
            <person name="Labrenz M."/>
            <person name="Spormann A.M."/>
            <person name="Op Den Camp H."/>
            <person name="Overmann J."/>
            <person name="Amann R."/>
            <person name="Jetten M.S.M."/>
            <person name="Mascher T."/>
            <person name="Medema M.H."/>
            <person name="Devos D.P."/>
            <person name="Kaster A.-K."/>
            <person name="Ovreas L."/>
            <person name="Rohde M."/>
            <person name="Galperin M.Y."/>
            <person name="Jogler C."/>
        </authorList>
    </citation>
    <scope>NUCLEOTIDE SEQUENCE [LARGE SCALE GENOMIC DNA]</scope>
    <source>
        <strain evidence="2 3">Pla108</strain>
    </source>
</reference>
<dbReference type="Proteomes" id="UP000317421">
    <property type="component" value="Unassembled WGS sequence"/>
</dbReference>
<dbReference type="GO" id="GO:0016787">
    <property type="term" value="F:hydrolase activity"/>
    <property type="evidence" value="ECO:0007669"/>
    <property type="project" value="UniProtKB-KW"/>
</dbReference>
<dbReference type="EMBL" id="SJPR01000003">
    <property type="protein sequence ID" value="TWT96750.1"/>
    <property type="molecule type" value="Genomic_DNA"/>
</dbReference>
<dbReference type="InterPro" id="IPR015797">
    <property type="entry name" value="NUDIX_hydrolase-like_dom_sf"/>
</dbReference>
<evidence type="ECO:0000313" key="2">
    <source>
        <dbReference type="EMBL" id="TWT96750.1"/>
    </source>
</evidence>
<dbReference type="InterPro" id="IPR000086">
    <property type="entry name" value="NUDIX_hydrolase_dom"/>
</dbReference>
<gene>
    <name evidence="2" type="primary">ndx1</name>
    <name evidence="2" type="ORF">Pla108_25240</name>
</gene>
<dbReference type="CDD" id="cd03674">
    <property type="entry name" value="NUDIX_Hydrolase"/>
    <property type="match status" value="1"/>
</dbReference>
<dbReference type="AlphaFoldDB" id="A0A5C6ABG0"/>
<evidence type="ECO:0000259" key="1">
    <source>
        <dbReference type="PROSITE" id="PS51462"/>
    </source>
</evidence>
<organism evidence="2 3">
    <name type="scientific">Botrimarina colliarenosi</name>
    <dbReference type="NCBI Taxonomy" id="2528001"/>
    <lineage>
        <taxon>Bacteria</taxon>
        <taxon>Pseudomonadati</taxon>
        <taxon>Planctomycetota</taxon>
        <taxon>Planctomycetia</taxon>
        <taxon>Pirellulales</taxon>
        <taxon>Lacipirellulaceae</taxon>
        <taxon>Botrimarina</taxon>
    </lineage>
</organism>
<evidence type="ECO:0000313" key="3">
    <source>
        <dbReference type="Proteomes" id="UP000317421"/>
    </source>
</evidence>
<feature type="domain" description="Nudix hydrolase" evidence="1">
    <location>
        <begin position="44"/>
        <end position="187"/>
    </location>
</feature>
<dbReference type="OrthoDB" id="9787476at2"/>
<sequence length="192" mass="21630">MHREPLRQLLQAYRSANPSEAPVADRILRLVDEHADCFERTCRPGHLTGSAWVVSCDGQRHLLLLHRKLGKWLQPGGHADGDADLRSVAFREAEEETGLQSLRVVTDAAGVEVLDIDVHVIPARYDAEGNLIDDAHEHHDIRFLLQAVGDDAVSLSDESHALAWYTPNDLRKLTQEESVLRLLEKAEERLKR</sequence>
<protein>
    <submittedName>
        <fullName evidence="2">Diadenosine hexaphosphate hydrolase</fullName>
        <ecNumber evidence="2">3.6.1.61</ecNumber>
    </submittedName>
</protein>
<accession>A0A5C6ABG0</accession>
<dbReference type="PROSITE" id="PS51462">
    <property type="entry name" value="NUDIX"/>
    <property type="match status" value="1"/>
</dbReference>
<name>A0A5C6ABG0_9BACT</name>
<dbReference type="PANTHER" id="PTHR43736">
    <property type="entry name" value="ADP-RIBOSE PYROPHOSPHATASE"/>
    <property type="match status" value="1"/>
</dbReference>